<dbReference type="GO" id="GO:0010181">
    <property type="term" value="F:FMN binding"/>
    <property type="evidence" value="ECO:0007669"/>
    <property type="project" value="TreeGrafter"/>
</dbReference>
<reference evidence="2 3" key="1">
    <citation type="submission" date="2019-03" db="EMBL/GenBank/DDBJ databases">
        <title>Genomic Encyclopedia of Archaeal and Bacterial Type Strains, Phase II (KMG-II): from individual species to whole genera.</title>
        <authorList>
            <person name="Goeker M."/>
        </authorList>
    </citation>
    <scope>NUCLEOTIDE SEQUENCE [LARGE SCALE GENOMIC DNA]</scope>
    <source>
        <strain evidence="2 3">DSM 45499</strain>
    </source>
</reference>
<dbReference type="PANTHER" id="PTHR14359">
    <property type="entry name" value="HOMO-OLIGOMERIC FLAVIN CONTAINING CYS DECARBOXYLASE FAMILY"/>
    <property type="match status" value="1"/>
</dbReference>
<dbReference type="EMBL" id="SOCP01000006">
    <property type="protein sequence ID" value="TDV51096.1"/>
    <property type="molecule type" value="Genomic_DNA"/>
</dbReference>
<dbReference type="InterPro" id="IPR036551">
    <property type="entry name" value="Flavin_trans-like"/>
</dbReference>
<name>A0A4R7VN79_9PSEU</name>
<dbReference type="Gene3D" id="3.40.50.1950">
    <property type="entry name" value="Flavin prenyltransferase-like"/>
    <property type="match status" value="1"/>
</dbReference>
<sequence>MGCMNTTQSQRVLYVITCGTRAARDIGKLVGLAQDDGWTVCVIATPMATRFIDRPALEAQTGYPVRSEYKQPGTPDLLPPATAMIVGGASANTVNKLAAGISDNLATGLLNEAIGLRVPLAILPFVNTALAAHPAFGRSVRVLREAGLDVLLGGDGFAPNPPNAGENTLPDYPWALALRAVDK</sequence>
<evidence type="ECO:0000259" key="1">
    <source>
        <dbReference type="Pfam" id="PF02441"/>
    </source>
</evidence>
<organism evidence="2 3">
    <name type="scientific">Actinophytocola oryzae</name>
    <dbReference type="NCBI Taxonomy" id="502181"/>
    <lineage>
        <taxon>Bacteria</taxon>
        <taxon>Bacillati</taxon>
        <taxon>Actinomycetota</taxon>
        <taxon>Actinomycetes</taxon>
        <taxon>Pseudonocardiales</taxon>
        <taxon>Pseudonocardiaceae</taxon>
    </lineage>
</organism>
<comment type="caution">
    <text evidence="2">The sequence shown here is derived from an EMBL/GenBank/DDBJ whole genome shotgun (WGS) entry which is preliminary data.</text>
</comment>
<dbReference type="PANTHER" id="PTHR14359:SF6">
    <property type="entry name" value="PHOSPHOPANTOTHENOYLCYSTEINE DECARBOXYLASE"/>
    <property type="match status" value="1"/>
</dbReference>
<dbReference type="GO" id="GO:0004633">
    <property type="term" value="F:phosphopantothenoylcysteine decarboxylase activity"/>
    <property type="evidence" value="ECO:0007669"/>
    <property type="project" value="TreeGrafter"/>
</dbReference>
<dbReference type="Proteomes" id="UP000294927">
    <property type="component" value="Unassembled WGS sequence"/>
</dbReference>
<dbReference type="GO" id="GO:0015937">
    <property type="term" value="P:coenzyme A biosynthetic process"/>
    <property type="evidence" value="ECO:0007669"/>
    <property type="project" value="TreeGrafter"/>
</dbReference>
<gene>
    <name evidence="2" type="ORF">CLV71_106449</name>
</gene>
<dbReference type="GO" id="GO:0071513">
    <property type="term" value="C:phosphopantothenoylcysteine decarboxylase complex"/>
    <property type="evidence" value="ECO:0007669"/>
    <property type="project" value="TreeGrafter"/>
</dbReference>
<keyword evidence="3" id="KW-1185">Reference proteome</keyword>
<feature type="domain" description="Flavoprotein" evidence="1">
    <location>
        <begin position="14"/>
        <end position="125"/>
    </location>
</feature>
<dbReference type="OrthoDB" id="161343at2"/>
<accession>A0A4R7VN79</accession>
<dbReference type="Pfam" id="PF02441">
    <property type="entry name" value="Flavoprotein"/>
    <property type="match status" value="1"/>
</dbReference>
<evidence type="ECO:0000313" key="2">
    <source>
        <dbReference type="EMBL" id="TDV51096.1"/>
    </source>
</evidence>
<dbReference type="SUPFAM" id="SSF52507">
    <property type="entry name" value="Homo-oligomeric flavin-containing Cys decarboxylases, HFCD"/>
    <property type="match status" value="1"/>
</dbReference>
<dbReference type="AlphaFoldDB" id="A0A4R7VN79"/>
<evidence type="ECO:0000313" key="3">
    <source>
        <dbReference type="Proteomes" id="UP000294927"/>
    </source>
</evidence>
<proteinExistence type="predicted"/>
<protein>
    <submittedName>
        <fullName evidence="2">Flavoprotein</fullName>
    </submittedName>
</protein>
<dbReference type="InterPro" id="IPR003382">
    <property type="entry name" value="Flavoprotein"/>
</dbReference>